<sequence>MSRIKTLAPGIAVSALIAVVCWFLGQAVPLVGGAVFAILLGMVIGTFWKQKGAAGPGIKFASKKILQTAVVLLGFGLPLTQLAQVGVMSLPVILSTISASLITAAVLCRAMHVPGRTATLIGVGSSICGGSAIAATAPVIKADDQEVAHAISVVFLFNVLAALIFPTLGDVIGLSNNGFGLFAGTAVNDTSSVTAAAAVWDGMHPGANALDYATIVKLTRTLAIIPITFALALWVSARERKQAAQNGADTASTSGFSLKRALPTFIVLFVCASLVATGASAAGVDPAVFAPLKTLSKFFIVVAMAAIGLNTDVVGLVKSGAKPIVLGATCWVAIACTSLAAQHALGLW</sequence>
<protein>
    <submittedName>
        <fullName evidence="8">Putative sulfate exporter family transporter</fullName>
    </submittedName>
</protein>
<feature type="transmembrane region" description="Helical" evidence="7">
    <location>
        <begin position="147"/>
        <end position="168"/>
    </location>
</feature>
<feature type="transmembrane region" description="Helical" evidence="7">
    <location>
        <begin position="7"/>
        <end position="25"/>
    </location>
</feature>
<keyword evidence="3" id="KW-1003">Cell membrane</keyword>
<accession>A0A369L6M1</accession>
<dbReference type="PANTHER" id="PTHR30106">
    <property type="entry name" value="INNER MEMBRANE PROTEIN YEIH-RELATED"/>
    <property type="match status" value="1"/>
</dbReference>
<feature type="transmembrane region" description="Helical" evidence="7">
    <location>
        <begin position="120"/>
        <end position="141"/>
    </location>
</feature>
<feature type="transmembrane region" description="Helical" evidence="7">
    <location>
        <begin position="180"/>
        <end position="200"/>
    </location>
</feature>
<keyword evidence="5 7" id="KW-1133">Transmembrane helix</keyword>
<keyword evidence="4 7" id="KW-0812">Transmembrane</keyword>
<feature type="transmembrane region" description="Helical" evidence="7">
    <location>
        <begin position="31"/>
        <end position="48"/>
    </location>
</feature>
<keyword evidence="9" id="KW-1185">Reference proteome</keyword>
<evidence type="ECO:0000313" key="8">
    <source>
        <dbReference type="EMBL" id="RDB54802.1"/>
    </source>
</evidence>
<evidence type="ECO:0000256" key="6">
    <source>
        <dbReference type="ARBA" id="ARBA00023136"/>
    </source>
</evidence>
<feature type="transmembrane region" description="Helical" evidence="7">
    <location>
        <begin position="262"/>
        <end position="283"/>
    </location>
</feature>
<dbReference type="InterPro" id="IPR018383">
    <property type="entry name" value="UPF0324_pro"/>
</dbReference>
<feature type="transmembrane region" description="Helical" evidence="7">
    <location>
        <begin position="295"/>
        <end position="317"/>
    </location>
</feature>
<dbReference type="AlphaFoldDB" id="A0A369L6M1"/>
<evidence type="ECO:0000256" key="3">
    <source>
        <dbReference type="ARBA" id="ARBA00022475"/>
    </source>
</evidence>
<dbReference type="OrthoDB" id="9766798at2"/>
<comment type="similarity">
    <text evidence="2">Belongs to the UPF0324 family.</text>
</comment>
<evidence type="ECO:0000313" key="9">
    <source>
        <dbReference type="Proteomes" id="UP000253792"/>
    </source>
</evidence>
<evidence type="ECO:0000256" key="4">
    <source>
        <dbReference type="ARBA" id="ARBA00022692"/>
    </source>
</evidence>
<dbReference type="PANTHER" id="PTHR30106:SF1">
    <property type="entry name" value="UPF0324 MEMBRANE PROTEIN FN0533"/>
    <property type="match status" value="1"/>
</dbReference>
<comment type="caution">
    <text evidence="8">The sequence shown here is derived from an EMBL/GenBank/DDBJ whole genome shotgun (WGS) entry which is preliminary data.</text>
</comment>
<dbReference type="EMBL" id="PPTP01000007">
    <property type="protein sequence ID" value="RDB54802.1"/>
    <property type="molecule type" value="Genomic_DNA"/>
</dbReference>
<feature type="transmembrane region" description="Helical" evidence="7">
    <location>
        <begin position="85"/>
        <end position="108"/>
    </location>
</feature>
<gene>
    <name evidence="8" type="ORF">C1880_08105</name>
</gene>
<dbReference type="GO" id="GO:0005886">
    <property type="term" value="C:plasma membrane"/>
    <property type="evidence" value="ECO:0007669"/>
    <property type="project" value="UniProtKB-SubCell"/>
</dbReference>
<keyword evidence="6 7" id="KW-0472">Membrane</keyword>
<dbReference type="RefSeq" id="WP_114621044.1">
    <property type="nucleotide sequence ID" value="NZ_PPTP01000007.1"/>
</dbReference>
<reference evidence="8 9" key="1">
    <citation type="journal article" date="2018" name="Elife">
        <title>Discovery and characterization of a prevalent human gut bacterial enzyme sufficient for the inactivation of a family of plant toxins.</title>
        <authorList>
            <person name="Koppel N."/>
            <person name="Bisanz J.E."/>
            <person name="Pandelia M.E."/>
            <person name="Turnbaugh P.J."/>
            <person name="Balskus E.P."/>
        </authorList>
    </citation>
    <scope>NUCLEOTIDE SEQUENCE [LARGE SCALE GENOMIC DNA]</scope>
    <source>
        <strain evidence="9">anaerobia AP69FAA</strain>
    </source>
</reference>
<comment type="subcellular location">
    <subcellularLocation>
        <location evidence="1">Cell membrane</location>
        <topology evidence="1">Multi-pass membrane protein</topology>
    </subcellularLocation>
</comment>
<dbReference type="STRING" id="1034345.GCA_000236865_01547"/>
<organism evidence="8 9">
    <name type="scientific">Senegalimassilia anaerobia</name>
    <dbReference type="NCBI Taxonomy" id="1473216"/>
    <lineage>
        <taxon>Bacteria</taxon>
        <taxon>Bacillati</taxon>
        <taxon>Actinomycetota</taxon>
        <taxon>Coriobacteriia</taxon>
        <taxon>Coriobacteriales</taxon>
        <taxon>Coriobacteriaceae</taxon>
        <taxon>Senegalimassilia</taxon>
    </lineage>
</organism>
<dbReference type="Pfam" id="PF03601">
    <property type="entry name" value="Cons_hypoth698"/>
    <property type="match status" value="1"/>
</dbReference>
<dbReference type="Proteomes" id="UP000253792">
    <property type="component" value="Unassembled WGS sequence"/>
</dbReference>
<evidence type="ECO:0000256" key="1">
    <source>
        <dbReference type="ARBA" id="ARBA00004651"/>
    </source>
</evidence>
<name>A0A369L6M1_9ACTN</name>
<proteinExistence type="inferred from homology"/>
<feature type="transmembrane region" description="Helical" evidence="7">
    <location>
        <begin position="324"/>
        <end position="345"/>
    </location>
</feature>
<evidence type="ECO:0000256" key="7">
    <source>
        <dbReference type="SAM" id="Phobius"/>
    </source>
</evidence>
<evidence type="ECO:0000256" key="2">
    <source>
        <dbReference type="ARBA" id="ARBA00007977"/>
    </source>
</evidence>
<feature type="transmembrane region" description="Helical" evidence="7">
    <location>
        <begin position="212"/>
        <end position="235"/>
    </location>
</feature>
<evidence type="ECO:0000256" key="5">
    <source>
        <dbReference type="ARBA" id="ARBA00022989"/>
    </source>
</evidence>